<feature type="compositionally biased region" description="Low complexity" evidence="1">
    <location>
        <begin position="24"/>
        <end position="41"/>
    </location>
</feature>
<evidence type="ECO:0000313" key="2">
    <source>
        <dbReference type="EMBL" id="KAL2267940.1"/>
    </source>
</evidence>
<dbReference type="GeneID" id="98126437"/>
<dbReference type="Proteomes" id="UP001600064">
    <property type="component" value="Unassembled WGS sequence"/>
</dbReference>
<sequence length="325" mass="35943">MASPPRYDSALLPGRSPAPPAPAAPAALAAPGDAPSASALPTTGRDDPPPYELDAAPAAPDLNEVLPPSTFVIHGRFIYPMAHAMSPSASSEPDSVPAYQLSRAIHLHDQGAEDIEFSRMDPRVRTAADGSPEIGTRPRDIYTLHHRRELIYSGVPFSAYIEPQSRRTLGRVDIKKTGVFQRGYRAVQELTDDELAARARRGLPVPDKNEYFWSVRERTGSKDWKWMDPKGVVVANQIREPAPGSGAEEGGAKGDGGEKGGEVYKLEVLVPLTRRKRDALVALWCLWMLHIHIEEYRPRKTWEDRKRILHAPIGTYYKDVRGIYG</sequence>
<evidence type="ECO:0000256" key="1">
    <source>
        <dbReference type="SAM" id="MobiDB-lite"/>
    </source>
</evidence>
<keyword evidence="3" id="KW-1185">Reference proteome</keyword>
<reference evidence="2 3" key="1">
    <citation type="journal article" date="2024" name="Commun. Biol.">
        <title>Comparative genomic analysis of thermophilic fungi reveals convergent evolutionary adaptations and gene losses.</title>
        <authorList>
            <person name="Steindorff A.S."/>
            <person name="Aguilar-Pontes M.V."/>
            <person name="Robinson A.J."/>
            <person name="Andreopoulos B."/>
            <person name="LaButti K."/>
            <person name="Kuo A."/>
            <person name="Mondo S."/>
            <person name="Riley R."/>
            <person name="Otillar R."/>
            <person name="Haridas S."/>
            <person name="Lipzen A."/>
            <person name="Grimwood J."/>
            <person name="Schmutz J."/>
            <person name="Clum A."/>
            <person name="Reid I.D."/>
            <person name="Moisan M.C."/>
            <person name="Butler G."/>
            <person name="Nguyen T.T.M."/>
            <person name="Dewar K."/>
            <person name="Conant G."/>
            <person name="Drula E."/>
            <person name="Henrissat B."/>
            <person name="Hansel C."/>
            <person name="Singer S."/>
            <person name="Hutchinson M.I."/>
            <person name="de Vries R.P."/>
            <person name="Natvig D.O."/>
            <person name="Powell A.J."/>
            <person name="Tsang A."/>
            <person name="Grigoriev I.V."/>
        </authorList>
    </citation>
    <scope>NUCLEOTIDE SEQUENCE [LARGE SCALE GENOMIC DNA]</scope>
    <source>
        <strain evidence="2 3">ATCC 22073</strain>
    </source>
</reference>
<organism evidence="2 3">
    <name type="scientific">Remersonia thermophila</name>
    <dbReference type="NCBI Taxonomy" id="72144"/>
    <lineage>
        <taxon>Eukaryota</taxon>
        <taxon>Fungi</taxon>
        <taxon>Dikarya</taxon>
        <taxon>Ascomycota</taxon>
        <taxon>Pezizomycotina</taxon>
        <taxon>Sordariomycetes</taxon>
        <taxon>Sordariomycetidae</taxon>
        <taxon>Sordariales</taxon>
        <taxon>Sordariales incertae sedis</taxon>
        <taxon>Remersonia</taxon>
    </lineage>
</organism>
<comment type="caution">
    <text evidence="2">The sequence shown here is derived from an EMBL/GenBank/DDBJ whole genome shotgun (WGS) entry which is preliminary data.</text>
</comment>
<feature type="region of interest" description="Disordered" evidence="1">
    <location>
        <begin position="1"/>
        <end position="57"/>
    </location>
</feature>
<evidence type="ECO:0000313" key="3">
    <source>
        <dbReference type="Proteomes" id="UP001600064"/>
    </source>
</evidence>
<accession>A0ABR4DC68</accession>
<proteinExistence type="predicted"/>
<dbReference type="RefSeq" id="XP_070866667.1">
    <property type="nucleotide sequence ID" value="XM_071011793.1"/>
</dbReference>
<dbReference type="EMBL" id="JAZGUE010000004">
    <property type="protein sequence ID" value="KAL2267940.1"/>
    <property type="molecule type" value="Genomic_DNA"/>
</dbReference>
<protein>
    <submittedName>
        <fullName evidence="2">Uncharacterized protein</fullName>
    </submittedName>
</protein>
<name>A0ABR4DC68_9PEZI</name>
<gene>
    <name evidence="2" type="ORF">VTJ83DRAFT_5217</name>
</gene>